<keyword evidence="3 6" id="KW-0378">Hydrolase</keyword>
<evidence type="ECO:0000256" key="4">
    <source>
        <dbReference type="ARBA" id="ARBA00022833"/>
    </source>
</evidence>
<evidence type="ECO:0000256" key="1">
    <source>
        <dbReference type="ARBA" id="ARBA00022670"/>
    </source>
</evidence>
<dbReference type="InterPro" id="IPR001567">
    <property type="entry name" value="Pept_M3A_M3B_dom"/>
</dbReference>
<dbReference type="CDD" id="cd09607">
    <property type="entry name" value="M3B_PepF"/>
    <property type="match status" value="1"/>
</dbReference>
<dbReference type="GO" id="GO:0046872">
    <property type="term" value="F:metal ion binding"/>
    <property type="evidence" value="ECO:0007669"/>
    <property type="project" value="UniProtKB-UniRule"/>
</dbReference>
<dbReference type="SUPFAM" id="SSF55486">
    <property type="entry name" value="Metalloproteases ('zincins'), catalytic domain"/>
    <property type="match status" value="1"/>
</dbReference>
<evidence type="ECO:0000313" key="8">
    <source>
        <dbReference type="EMBL" id="CAA9546383.1"/>
    </source>
</evidence>
<name>A0A6J4UCH4_9BACT</name>
<evidence type="ECO:0000259" key="7">
    <source>
        <dbReference type="Pfam" id="PF01432"/>
    </source>
</evidence>
<dbReference type="Gene3D" id="1.10.1370.20">
    <property type="entry name" value="Oligoendopeptidase f, C-terminal domain"/>
    <property type="match status" value="1"/>
</dbReference>
<protein>
    <submittedName>
        <fullName evidence="8">Oligoendopeptidase F</fullName>
        <ecNumber evidence="8">3.4.24.-</ecNumber>
    </submittedName>
</protein>
<evidence type="ECO:0000256" key="3">
    <source>
        <dbReference type="ARBA" id="ARBA00022801"/>
    </source>
</evidence>
<sequence>MATETAQAALPHWDMTTIYPSVESPEFTQAVAGLEGQIAALEKQAEDLPAGNGTIDDATVTRFEAIVGALDEALGLAMLSEAFVYGFIATNSRDAAAQAKESELRQLFSRMSKIETRLTAWVGSLDGEALIARSPVAAEQAYLVRQSVVAARHLMAQPEEDLAAELTLSGGSAWGKLHVDLTSQLMVPVEKEPGTIVELPMSEIRNLATDPDRGVRERAFTAEIKTWSLWATPIAGALNGVKGEHATLADRRGWNEILDQSLFQNHIDRKTLDAMLGAARAAFPDIRRYLKAKARALGLEQLAWYDLTAPLSSNDKVWSWDEAVAFLNDQFGSYSPKMRELAERAVRERWIDAEPRPGKVGGAFCMPVRDDESRILANYTPAFDGVSTLAHELGHAYHNLCQASVSPLRRMQTPMTLAETASTFCETILRKAAIAQGTEDEQLTILEGALQDASGIVVDITSRFLFESAVCERRKHRELSADEFCELMLDAQRQTYGDGVASDQLHPYMWAVKTHYYSSGYAFYNYPYMFGLLFGLGLYAQYETDPDTFRTNYDALLASTGDADAAELAARFGFDIQNPAFWEGSLSVIKADVDTFVALVDRRAGA</sequence>
<dbReference type="Gene3D" id="1.20.140.70">
    <property type="entry name" value="Oligopeptidase f, N-terminal domain"/>
    <property type="match status" value="1"/>
</dbReference>
<dbReference type="InterPro" id="IPR034006">
    <property type="entry name" value="M3B_PepF_2"/>
</dbReference>
<dbReference type="EC" id="3.4.24.-" evidence="8"/>
<keyword evidence="5 6" id="KW-0482">Metalloprotease</keyword>
<dbReference type="InterPro" id="IPR042088">
    <property type="entry name" value="OligoPept_F_C"/>
</dbReference>
<comment type="similarity">
    <text evidence="6">Belongs to the peptidase M3 family.</text>
</comment>
<dbReference type="InterPro" id="IPR011977">
    <property type="entry name" value="Pept_M3B_clade3"/>
</dbReference>
<dbReference type="InterPro" id="IPR001333">
    <property type="entry name" value="Peptidase_M32_Taq"/>
</dbReference>
<evidence type="ECO:0000256" key="6">
    <source>
        <dbReference type="RuleBase" id="RU003435"/>
    </source>
</evidence>
<accession>A0A6J4UCH4</accession>
<dbReference type="PANTHER" id="PTHR34217:SF1">
    <property type="entry name" value="CARBOXYPEPTIDASE 1"/>
    <property type="match status" value="1"/>
</dbReference>
<organism evidence="8">
    <name type="scientific">uncultured Thermomicrobiales bacterium</name>
    <dbReference type="NCBI Taxonomy" id="1645740"/>
    <lineage>
        <taxon>Bacteria</taxon>
        <taxon>Pseudomonadati</taxon>
        <taxon>Thermomicrobiota</taxon>
        <taxon>Thermomicrobia</taxon>
        <taxon>Thermomicrobiales</taxon>
        <taxon>environmental samples</taxon>
    </lineage>
</organism>
<dbReference type="GO" id="GO:0006508">
    <property type="term" value="P:proteolysis"/>
    <property type="evidence" value="ECO:0007669"/>
    <property type="project" value="UniProtKB-KW"/>
</dbReference>
<feature type="domain" description="Peptidase M3A/M3B catalytic" evidence="7">
    <location>
        <begin position="207"/>
        <end position="584"/>
    </location>
</feature>
<dbReference type="PANTHER" id="PTHR34217">
    <property type="entry name" value="METAL-DEPENDENT CARBOXYPEPTIDASE"/>
    <property type="match status" value="1"/>
</dbReference>
<proteinExistence type="inferred from homology"/>
<keyword evidence="4 6" id="KW-0862">Zinc</keyword>
<dbReference type="AlphaFoldDB" id="A0A6J4UCH4"/>
<evidence type="ECO:0000256" key="5">
    <source>
        <dbReference type="ARBA" id="ARBA00023049"/>
    </source>
</evidence>
<dbReference type="Pfam" id="PF01432">
    <property type="entry name" value="Peptidase_M3"/>
    <property type="match status" value="1"/>
</dbReference>
<dbReference type="EMBL" id="CADCWJ010000126">
    <property type="protein sequence ID" value="CAA9546383.1"/>
    <property type="molecule type" value="Genomic_DNA"/>
</dbReference>
<evidence type="ECO:0000256" key="2">
    <source>
        <dbReference type="ARBA" id="ARBA00022723"/>
    </source>
</evidence>
<comment type="cofactor">
    <cofactor evidence="6">
        <name>Zn(2+)</name>
        <dbReference type="ChEBI" id="CHEBI:29105"/>
    </cofactor>
    <text evidence="6">Binds 1 zinc ion.</text>
</comment>
<reference evidence="8" key="1">
    <citation type="submission" date="2020-02" db="EMBL/GenBank/DDBJ databases">
        <authorList>
            <person name="Meier V. D."/>
        </authorList>
    </citation>
    <scope>NUCLEOTIDE SEQUENCE</scope>
    <source>
        <strain evidence="8">AVDCRST_MAG87</strain>
    </source>
</reference>
<keyword evidence="1 6" id="KW-0645">Protease</keyword>
<keyword evidence="2 6" id="KW-0479">Metal-binding</keyword>
<dbReference type="NCBIfam" id="TIGR02290">
    <property type="entry name" value="M3_fam_3"/>
    <property type="match status" value="1"/>
</dbReference>
<dbReference type="GO" id="GO:0004181">
    <property type="term" value="F:metallocarboxypeptidase activity"/>
    <property type="evidence" value="ECO:0007669"/>
    <property type="project" value="InterPro"/>
</dbReference>
<dbReference type="GO" id="GO:0004222">
    <property type="term" value="F:metalloendopeptidase activity"/>
    <property type="evidence" value="ECO:0007669"/>
    <property type="project" value="InterPro"/>
</dbReference>
<gene>
    <name evidence="8" type="ORF">AVDCRST_MAG87-504</name>
</gene>